<comment type="caution">
    <text evidence="2">The sequence shown here is derived from an EMBL/GenBank/DDBJ whole genome shotgun (WGS) entry which is preliminary data.</text>
</comment>
<feature type="compositionally biased region" description="Basic and acidic residues" evidence="1">
    <location>
        <begin position="781"/>
        <end position="793"/>
    </location>
</feature>
<evidence type="ECO:0000313" key="2">
    <source>
        <dbReference type="EMBL" id="CAE7340923.1"/>
    </source>
</evidence>
<organism evidence="2 3">
    <name type="scientific">Symbiodinium pilosum</name>
    <name type="common">Dinoflagellate</name>
    <dbReference type="NCBI Taxonomy" id="2952"/>
    <lineage>
        <taxon>Eukaryota</taxon>
        <taxon>Sar</taxon>
        <taxon>Alveolata</taxon>
        <taxon>Dinophyceae</taxon>
        <taxon>Suessiales</taxon>
        <taxon>Symbiodiniaceae</taxon>
        <taxon>Symbiodinium</taxon>
    </lineage>
</organism>
<evidence type="ECO:0000256" key="1">
    <source>
        <dbReference type="SAM" id="MobiDB-lite"/>
    </source>
</evidence>
<feature type="region of interest" description="Disordered" evidence="1">
    <location>
        <begin position="1"/>
        <end position="31"/>
    </location>
</feature>
<dbReference type="Proteomes" id="UP000649617">
    <property type="component" value="Unassembled WGS sequence"/>
</dbReference>
<evidence type="ECO:0000313" key="3">
    <source>
        <dbReference type="Proteomes" id="UP000649617"/>
    </source>
</evidence>
<proteinExistence type="predicted"/>
<gene>
    <name evidence="2" type="ORF">SPIL2461_LOCUS8031</name>
</gene>
<feature type="compositionally biased region" description="Acidic residues" evidence="1">
    <location>
        <begin position="18"/>
        <end position="31"/>
    </location>
</feature>
<keyword evidence="3" id="KW-1185">Reference proteome</keyword>
<reference evidence="2" key="1">
    <citation type="submission" date="2021-02" db="EMBL/GenBank/DDBJ databases">
        <authorList>
            <person name="Dougan E. K."/>
            <person name="Rhodes N."/>
            <person name="Thang M."/>
            <person name="Chan C."/>
        </authorList>
    </citation>
    <scope>NUCLEOTIDE SEQUENCE</scope>
</reference>
<dbReference type="OrthoDB" id="421212at2759"/>
<name>A0A812PMP6_SYMPI</name>
<accession>A0A812PMP6</accession>
<sequence length="1384" mass="155073">MALGLADNGQQTTKEEQVVEPEDPGLLQENEEIEDGAWDVLRKRRLLPGAASSDNDFRAHFASLALENAKFQTNCLKEPLDGSGAIRNLVSQHKRRVAEQFPEWSEYMSRVVTATMAVLTLRTVDVFLREHATVLWIIEGDSHMRFHHGDCYVLHPSNAFQQYKGVPLDCSRVHKFLMCLEGLFRRLPANTERADSQVLAAVESLLQSDGSERVFLELCQNACVCNKGDSLLKMQQHQEDDECHPGEASVRNWHIHSARTVMQLKKSIIRELAEEKLITCMIEWCDSPMVREFGCCYDDCCVVYPDGGKARQALVHMSARDGCNELMPRIFMFESRILYRALAKRGLNVVRIFIGLSSGGAMYGHNFAYFDPNIWYNEDEMRKQVEQLNGQETPGTNRRLREDLYKKFMSGEGISGRKPYGLRTRMIECRGWKRLEANRVFTIANVSKRDFNSIMRRGFVFRMMARFEDPLAIQGIPHVGAYPDIDKDGIFMKDQELKEFLTSGPAVVAALQLQHAFESQHSQQDCAQMIENYVEWGGDRGLTEKVLREACGMPPRDTRTHVNRAQTIIHVDDGPDADGQGAVSEWDEIKKFLANHLLALGRVDITKHMLQKLRFPCGPNLNKQDFLEALLQNDVISEAKSRGKTPDVYRIKIACDNLSSTLDHRNLSGASQQLPELCHVKLLERYMNGFPERRENAFVLGEFYQSAKVKLEKPGRPSKAGLLHSDQCAELQKQGSKILAQESLFDHVLAEVTEVHVASQASQSQSATPSIKRRRTGKSKSVKDEIDADGDSKAEVGEQVQVERFYSYSDALPIRTRKVVVGPGAQKFSRRAQVHLTAGTLDLDIHNSLFTIMLQLLTKLNLRPAPPDEVSETIRKCAEERDVICRDILQVPEDSPADCGDKGKQLLLKIFNGGSIPDWLEAGKPFLTKLQKASIYLRWAAISLLPDAFAKFERPESDKKHPDSSVLSHLYYIAEDFILSSWSEFLLGLKPSHISLHYDGVRVSKPSDMSAEDLCRKSQEHIKAKTGFDVCVREKHHLTVLQHLRQIASSVRESSLAQGSCLFLDGNCIPAAVALLFNTVARVEKFVSNVNLSANKAFQQSGCRSYAEIQEMLGLSVIPLPAADVLQLEPGEYLLHLEDAGKPHCVGVRVCAASQVVIYTAAQMLEMELPTLKTAVSRGIDSCASLVFKVLQAPADANARHDFWSTEALAQLLLLRARAGDFVVDPGRVDAEVIQVNSDDEVISLDSEDEIAESVAQADTAWLDDVANVTVDTALLGDLEAEVQGAVELTSFIETEAGQRCPLCPWRCFQRRSNVLHHIKKYHTKRQQFCCSGTKQLRVVLALHDGDMISGKRGRNYLRRSAELLREKLGSSAAGFVHGSCQRT</sequence>
<dbReference type="EMBL" id="CAJNIZ010012962">
    <property type="protein sequence ID" value="CAE7340923.1"/>
    <property type="molecule type" value="Genomic_DNA"/>
</dbReference>
<feature type="compositionally biased region" description="Basic residues" evidence="1">
    <location>
        <begin position="771"/>
        <end position="780"/>
    </location>
</feature>
<feature type="region of interest" description="Disordered" evidence="1">
    <location>
        <begin position="759"/>
        <end position="793"/>
    </location>
</feature>
<protein>
    <submittedName>
        <fullName evidence="2">Uncharacterized protein</fullName>
    </submittedName>
</protein>